<reference evidence="1" key="2">
    <citation type="submission" date="2022-01" db="EMBL/GenBank/DDBJ databases">
        <authorList>
            <person name="Yamashiro T."/>
            <person name="Shiraishi A."/>
            <person name="Satake H."/>
            <person name="Nakayama K."/>
        </authorList>
    </citation>
    <scope>NUCLEOTIDE SEQUENCE</scope>
</reference>
<organism evidence="1 2">
    <name type="scientific">Tanacetum coccineum</name>
    <dbReference type="NCBI Taxonomy" id="301880"/>
    <lineage>
        <taxon>Eukaryota</taxon>
        <taxon>Viridiplantae</taxon>
        <taxon>Streptophyta</taxon>
        <taxon>Embryophyta</taxon>
        <taxon>Tracheophyta</taxon>
        <taxon>Spermatophyta</taxon>
        <taxon>Magnoliopsida</taxon>
        <taxon>eudicotyledons</taxon>
        <taxon>Gunneridae</taxon>
        <taxon>Pentapetalae</taxon>
        <taxon>asterids</taxon>
        <taxon>campanulids</taxon>
        <taxon>Asterales</taxon>
        <taxon>Asteraceae</taxon>
        <taxon>Asteroideae</taxon>
        <taxon>Anthemideae</taxon>
        <taxon>Anthemidinae</taxon>
        <taxon>Tanacetum</taxon>
    </lineage>
</organism>
<keyword evidence="2" id="KW-1185">Reference proteome</keyword>
<proteinExistence type="predicted"/>
<name>A0ABQ4YFL3_9ASTR</name>
<sequence length="135" mass="15801">MHLLNQSKFALESLIKYGMETCDPIDTPIVEKSKLDEDPQGKAVDLTHYRRMIGTLMYLTSSRPDLIFVVCIYHFIKEQVENRVVELYFVRTYYQLANIFTKSLGREILAFLIDKLEMKSISPKTLKCLTEEEEE</sequence>
<dbReference type="EMBL" id="BQNB010010356">
    <property type="protein sequence ID" value="GJS76181.1"/>
    <property type="molecule type" value="Genomic_DNA"/>
</dbReference>
<evidence type="ECO:0000313" key="2">
    <source>
        <dbReference type="Proteomes" id="UP001151760"/>
    </source>
</evidence>
<comment type="caution">
    <text evidence="1">The sequence shown here is derived from an EMBL/GenBank/DDBJ whole genome shotgun (WGS) entry which is preliminary data.</text>
</comment>
<accession>A0ABQ4YFL3</accession>
<reference evidence="1" key="1">
    <citation type="journal article" date="2022" name="Int. J. Mol. Sci.">
        <title>Draft Genome of Tanacetum Coccineum: Genomic Comparison of Closely Related Tanacetum-Family Plants.</title>
        <authorList>
            <person name="Yamashiro T."/>
            <person name="Shiraishi A."/>
            <person name="Nakayama K."/>
            <person name="Satake H."/>
        </authorList>
    </citation>
    <scope>NUCLEOTIDE SEQUENCE</scope>
</reference>
<evidence type="ECO:0008006" key="3">
    <source>
        <dbReference type="Google" id="ProtNLM"/>
    </source>
</evidence>
<gene>
    <name evidence="1" type="ORF">Tco_0726062</name>
</gene>
<dbReference type="Proteomes" id="UP001151760">
    <property type="component" value="Unassembled WGS sequence"/>
</dbReference>
<evidence type="ECO:0000313" key="1">
    <source>
        <dbReference type="EMBL" id="GJS76181.1"/>
    </source>
</evidence>
<protein>
    <recommendedName>
        <fullName evidence="3">Reverse transcriptase Ty1/copia-type domain-containing protein</fullName>
    </recommendedName>
</protein>